<evidence type="ECO:0000313" key="5">
    <source>
        <dbReference type="EMBL" id="UNI19331.1"/>
    </source>
</evidence>
<keyword evidence="2" id="KW-0285">Flavoprotein</keyword>
<dbReference type="InterPro" id="IPR000172">
    <property type="entry name" value="GMC_OxRdtase_N"/>
</dbReference>
<comment type="cofactor">
    <cofactor evidence="2">
        <name>FAD</name>
        <dbReference type="ChEBI" id="CHEBI:57692"/>
    </cofactor>
</comment>
<name>A0A9Q8QHK8_9HYPO</name>
<dbReference type="PANTHER" id="PTHR11552">
    <property type="entry name" value="GLUCOSE-METHANOL-CHOLINE GMC OXIDOREDUCTASE"/>
    <property type="match status" value="1"/>
</dbReference>
<dbReference type="GeneID" id="72067470"/>
<dbReference type="PIRSF" id="PIRSF000137">
    <property type="entry name" value="Alcohol_oxidase"/>
    <property type="match status" value="1"/>
</dbReference>
<dbReference type="KEGG" id="ptkz:JDV02_005521"/>
<dbReference type="PANTHER" id="PTHR11552:SF100">
    <property type="entry name" value="DEHYDROGENASE, PUTATIVE (AFU_ORTHOLOGUE AFUA_5G00630)-RELATED"/>
    <property type="match status" value="1"/>
</dbReference>
<protein>
    <submittedName>
        <fullName evidence="5">Choline dehydrogenase</fullName>
        <ecNumber evidence="5">1.1.99.1</ecNumber>
    </submittedName>
</protein>
<dbReference type="EC" id="1.1.99.1" evidence="5"/>
<dbReference type="OrthoDB" id="269227at2759"/>
<dbReference type="AlphaFoldDB" id="A0A9Q8QHK8"/>
<dbReference type="Gene3D" id="3.50.50.60">
    <property type="entry name" value="FAD/NAD(P)-binding domain"/>
    <property type="match status" value="1"/>
</dbReference>
<dbReference type="PROSITE" id="PS00624">
    <property type="entry name" value="GMC_OXRED_2"/>
    <property type="match status" value="1"/>
</dbReference>
<gene>
    <name evidence="5" type="ORF">JDV02_005521</name>
</gene>
<proteinExistence type="inferred from homology"/>
<dbReference type="Pfam" id="PF05199">
    <property type="entry name" value="GMC_oxred_C"/>
    <property type="match status" value="1"/>
</dbReference>
<dbReference type="InterPro" id="IPR036188">
    <property type="entry name" value="FAD/NAD-bd_sf"/>
</dbReference>
<feature type="binding site" evidence="2">
    <location>
        <begin position="140"/>
        <end position="143"/>
    </location>
    <ligand>
        <name>FAD</name>
        <dbReference type="ChEBI" id="CHEBI:57692"/>
    </ligand>
</feature>
<evidence type="ECO:0000256" key="3">
    <source>
        <dbReference type="SAM" id="SignalP"/>
    </source>
</evidence>
<evidence type="ECO:0000313" key="6">
    <source>
        <dbReference type="Proteomes" id="UP000829364"/>
    </source>
</evidence>
<keyword evidence="2" id="KW-0274">FAD</keyword>
<comment type="similarity">
    <text evidence="1">Belongs to the GMC oxidoreductase family.</text>
</comment>
<dbReference type="GO" id="GO:0008812">
    <property type="term" value="F:choline dehydrogenase activity"/>
    <property type="evidence" value="ECO:0007669"/>
    <property type="project" value="UniProtKB-EC"/>
</dbReference>
<accession>A0A9Q8QHK8</accession>
<evidence type="ECO:0000256" key="2">
    <source>
        <dbReference type="PIRSR" id="PIRSR000137-2"/>
    </source>
</evidence>
<keyword evidence="5" id="KW-0560">Oxidoreductase</keyword>
<feature type="signal peptide" evidence="3">
    <location>
        <begin position="1"/>
        <end position="19"/>
    </location>
</feature>
<dbReference type="Pfam" id="PF00732">
    <property type="entry name" value="GMC_oxred_N"/>
    <property type="match status" value="1"/>
</dbReference>
<dbReference type="Gene3D" id="3.30.560.10">
    <property type="entry name" value="Glucose Oxidase, domain 3"/>
    <property type="match status" value="1"/>
</dbReference>
<evidence type="ECO:0000259" key="4">
    <source>
        <dbReference type="PROSITE" id="PS00624"/>
    </source>
</evidence>
<dbReference type="InterPro" id="IPR012132">
    <property type="entry name" value="GMC_OxRdtase"/>
</dbReference>
<dbReference type="InterPro" id="IPR007867">
    <property type="entry name" value="GMC_OxRtase_C"/>
</dbReference>
<dbReference type="EMBL" id="CP086357">
    <property type="protein sequence ID" value="UNI19331.1"/>
    <property type="molecule type" value="Genomic_DNA"/>
</dbReference>
<feature type="binding site" evidence="2">
    <location>
        <position position="300"/>
    </location>
    <ligand>
        <name>FAD</name>
        <dbReference type="ChEBI" id="CHEBI:57692"/>
    </ligand>
</feature>
<feature type="chain" id="PRO_5040194970" evidence="3">
    <location>
        <begin position="20"/>
        <end position="649"/>
    </location>
</feature>
<feature type="domain" description="Glucose-methanol-choline oxidoreductase N-terminal" evidence="4">
    <location>
        <begin position="355"/>
        <end position="369"/>
    </location>
</feature>
<dbReference type="SUPFAM" id="SSF54373">
    <property type="entry name" value="FAD-linked reductases, C-terminal domain"/>
    <property type="match status" value="1"/>
</dbReference>
<sequence length="649" mass="69742">MRFFTVSTLLALLPGLSSAVHLTGYDFIVVGSGAGGGPLAARLALAGHKTLLLEAGDDQGQNTNYTVPAYSARASEDGALAWDFFVRHYADDARQARDYKTSYRTKEGGIYTGLSPPAGAEMLGTLYPRTGTLGGCTTHNALVAIYPHRSDFEHIASLTGDASWSPDNMRKYFVRMEHNRYLLPLLAKSKGHGFDGWLSTETAPLTIPLEDPQLLSLVLGGTFALGNYTHTIFNLASVLAGDANADSAARDRDGGYYMIPISAGGGVRVGSRDFVVTVRDAKNADGSKKYPLDVRLNAHVTKILFDESGDSEPRATGVEFLDGQYLYKASPRHRAGDKGTPGSASAKHEVIIAGGAYNSPQLLKLSGVGPAAELSRFGIKVVKDLPGVGTNLQDHYEVVVQGSVPKDFAALKGCTFKDDPAEDACLNRWQHPVLNNRGTYASNGLAVSMLFKSSASATPEYDAFVFGGPVNFRGYFPGYSINITARHDTFSWAILKSHPRNTAGSVTLRSADPLDVPDIVYNYFDTGVGDAAADLQALRESITLARDAFKRQLVPVKEILPGSEVKSEEQMDDYIRDTAWGHHASSTCPIGRADDPMAVLDSSFRVYGVKGLRVVDASVYPRIPGTFTAVSTFMVGEKAADVILSQMAK</sequence>
<reference evidence="5" key="1">
    <citation type="submission" date="2021-11" db="EMBL/GenBank/DDBJ databases">
        <title>Purpureocillium_takamizusanense_genome.</title>
        <authorList>
            <person name="Nguyen N.-H."/>
        </authorList>
    </citation>
    <scope>NUCLEOTIDE SEQUENCE</scope>
    <source>
        <strain evidence="5">PT3</strain>
    </source>
</reference>
<dbReference type="GO" id="GO:0050660">
    <property type="term" value="F:flavin adenine dinucleotide binding"/>
    <property type="evidence" value="ECO:0007669"/>
    <property type="project" value="InterPro"/>
</dbReference>
<keyword evidence="3" id="KW-0732">Signal</keyword>
<dbReference type="RefSeq" id="XP_047842812.1">
    <property type="nucleotide sequence ID" value="XM_047986829.1"/>
</dbReference>
<evidence type="ECO:0000256" key="1">
    <source>
        <dbReference type="ARBA" id="ARBA00010790"/>
    </source>
</evidence>
<dbReference type="SUPFAM" id="SSF51905">
    <property type="entry name" value="FAD/NAD(P)-binding domain"/>
    <property type="match status" value="1"/>
</dbReference>
<organism evidence="5 6">
    <name type="scientific">Purpureocillium takamizusanense</name>
    <dbReference type="NCBI Taxonomy" id="2060973"/>
    <lineage>
        <taxon>Eukaryota</taxon>
        <taxon>Fungi</taxon>
        <taxon>Dikarya</taxon>
        <taxon>Ascomycota</taxon>
        <taxon>Pezizomycotina</taxon>
        <taxon>Sordariomycetes</taxon>
        <taxon>Hypocreomycetidae</taxon>
        <taxon>Hypocreales</taxon>
        <taxon>Ophiocordycipitaceae</taxon>
        <taxon>Purpureocillium</taxon>
    </lineage>
</organism>
<dbReference type="Proteomes" id="UP000829364">
    <property type="component" value="Chromosome 4"/>
</dbReference>
<keyword evidence="6" id="KW-1185">Reference proteome</keyword>